<dbReference type="Gene3D" id="3.90.550.10">
    <property type="entry name" value="Spore Coat Polysaccharide Biosynthesis Protein SpsA, Chain A"/>
    <property type="match status" value="1"/>
</dbReference>
<dbReference type="InterPro" id="IPR001173">
    <property type="entry name" value="Glyco_trans_2-like"/>
</dbReference>
<comment type="caution">
    <text evidence="2">The sequence shown here is derived from an EMBL/GenBank/DDBJ whole genome shotgun (WGS) entry which is preliminary data.</text>
</comment>
<evidence type="ECO:0000313" key="2">
    <source>
        <dbReference type="EMBL" id="MDW8549521.1"/>
    </source>
</evidence>
<dbReference type="PANTHER" id="PTHR43685:SF2">
    <property type="entry name" value="GLYCOSYLTRANSFERASE 2-LIKE DOMAIN-CONTAINING PROTEIN"/>
    <property type="match status" value="1"/>
</dbReference>
<dbReference type="RefSeq" id="WP_165596568.1">
    <property type="nucleotide sequence ID" value="NZ_JAMXLT020000019.1"/>
</dbReference>
<protein>
    <submittedName>
        <fullName evidence="2">Glycosyltransferase</fullName>
        <ecNumber evidence="2">2.4.-.-</ecNumber>
    </submittedName>
</protein>
<name>A0ABU4JIM6_9FLAO</name>
<gene>
    <name evidence="2" type="ORF">NG800_011410</name>
</gene>
<feature type="domain" description="Glycosyltransferase 2-like" evidence="1">
    <location>
        <begin position="5"/>
        <end position="167"/>
    </location>
</feature>
<dbReference type="InterPro" id="IPR050834">
    <property type="entry name" value="Glycosyltransf_2"/>
</dbReference>
<evidence type="ECO:0000313" key="3">
    <source>
        <dbReference type="Proteomes" id="UP001204439"/>
    </source>
</evidence>
<keyword evidence="2" id="KW-0808">Transferase</keyword>
<accession>A0ABU4JIM6</accession>
<reference evidence="2 3" key="1">
    <citation type="submission" date="2023-11" db="EMBL/GenBank/DDBJ databases">
        <title>First isolation, identification, and characterization of non-pathogenic Epilithonimonas ginsengisoli isolated from diseased farmed rainbow trout (Oncorhynchus mykiss) in Chile.</title>
        <authorList>
            <person name="Miranda C.D."/>
            <person name="Irgang R."/>
            <person name="Concha C."/>
            <person name="Rojas R."/>
            <person name="Avendano R."/>
        </authorList>
    </citation>
    <scope>NUCLEOTIDE SEQUENCE [LARGE SCALE GENOMIC DNA]</scope>
    <source>
        <strain evidence="2 3">FP99</strain>
    </source>
</reference>
<dbReference type="Pfam" id="PF00535">
    <property type="entry name" value="Glycos_transf_2"/>
    <property type="match status" value="1"/>
</dbReference>
<sequence length="285" mass="33450">MKKVSVIIPNYNHADYLQQRIDSVLEQTFLDFEVIILDDCSSDHSMEVIEKYRDHPKISHIVYNKENSGSTFKQWKKGIDLAKGKWIWIAESDDYCKENFLENVLDAIDNSDAVLGFSLSEEVDLNNKTIRKRPLSIEHNVAHGKDYILSNLIYQNDIYNASMVLFNKEYIDQNIYKKLTNYKYAGDWLFFGDIIKKGCVIEVHEYLNYFRRHNNNVSNPSMKKGLSFLEGLEAVLELKKGFGIRKINFLKKWISKWKVFNDNFRFSAKTNLLIFIKIIKTVLHP</sequence>
<proteinExistence type="predicted"/>
<keyword evidence="2" id="KW-0328">Glycosyltransferase</keyword>
<dbReference type="SUPFAM" id="SSF53448">
    <property type="entry name" value="Nucleotide-diphospho-sugar transferases"/>
    <property type="match status" value="1"/>
</dbReference>
<dbReference type="EMBL" id="JAMXLT020000019">
    <property type="protein sequence ID" value="MDW8549521.1"/>
    <property type="molecule type" value="Genomic_DNA"/>
</dbReference>
<evidence type="ECO:0000259" key="1">
    <source>
        <dbReference type="Pfam" id="PF00535"/>
    </source>
</evidence>
<dbReference type="PANTHER" id="PTHR43685">
    <property type="entry name" value="GLYCOSYLTRANSFERASE"/>
    <property type="match status" value="1"/>
</dbReference>
<dbReference type="InterPro" id="IPR029044">
    <property type="entry name" value="Nucleotide-diphossugar_trans"/>
</dbReference>
<dbReference type="GO" id="GO:0016757">
    <property type="term" value="F:glycosyltransferase activity"/>
    <property type="evidence" value="ECO:0007669"/>
    <property type="project" value="UniProtKB-KW"/>
</dbReference>
<keyword evidence="3" id="KW-1185">Reference proteome</keyword>
<dbReference type="EC" id="2.4.-.-" evidence="2"/>
<dbReference type="Proteomes" id="UP001204439">
    <property type="component" value="Unassembled WGS sequence"/>
</dbReference>
<organism evidence="2 3">
    <name type="scientific">Epilithonimonas ginsengisoli</name>
    <dbReference type="NCBI Taxonomy" id="1245592"/>
    <lineage>
        <taxon>Bacteria</taxon>
        <taxon>Pseudomonadati</taxon>
        <taxon>Bacteroidota</taxon>
        <taxon>Flavobacteriia</taxon>
        <taxon>Flavobacteriales</taxon>
        <taxon>Weeksellaceae</taxon>
        <taxon>Chryseobacterium group</taxon>
        <taxon>Epilithonimonas</taxon>
    </lineage>
</organism>